<protein>
    <submittedName>
        <fullName evidence="1">1,4-dihydroxy-2-naphthoate octaprenyltransferase</fullName>
    </submittedName>
</protein>
<dbReference type="Proteomes" id="UP000317465">
    <property type="component" value="Chromosome"/>
</dbReference>
<reference evidence="1 2" key="1">
    <citation type="journal article" date="2020" name="Int. J. Syst. Evol. Microbiol.">
        <title>Alistipes communis sp. nov., Alistipes dispar sp. nov. and Alistipes onderdonkii subsp. vulgaris subsp. nov., isolated from human faeces, and creation of Alistipes onderdonkii subsp. onderdonkii subsp. nov.</title>
        <authorList>
            <person name="Sakamoto M."/>
            <person name="Ikeyama N."/>
            <person name="Ogata Y."/>
            <person name="Suda W."/>
            <person name="Iino T."/>
            <person name="Hattori M."/>
            <person name="Ohkuma M."/>
        </authorList>
    </citation>
    <scope>NUCLEOTIDE SEQUENCE [LARGE SCALE GENOMIC DNA]</scope>
    <source>
        <strain evidence="1 2">5CPYCFAH4</strain>
    </source>
</reference>
<sequence length="298" mass="32036">MTTKEIRTDSLRAWLLAARPKTLTGAAVPVMLGCGLAAADGGFVLLPAVLCLAFALLMQIDANLINDLWDYLKGSDGEDRLGPERACAQGWITPKSMRRGIAATTLAACAAGCGLIAYGGWWLIAVGAACVLFAFLYTAGPYPLAYHGWGDMLVLLFFGFVPVGCTYYVLCGGWTWQVAVVAAACGLVIDTLLMVNNYRDREQDARSGKRTLVVRLGERAGQRLYLLSGFAAAALCLGLWGDGRTWAALLPLLYLPPHVAAWRRMIRIGRGRELNAVLGATSRNILLFGLLLTLGLLL</sequence>
<evidence type="ECO:0000313" key="1">
    <source>
        <dbReference type="EMBL" id="BBL09644.1"/>
    </source>
</evidence>
<dbReference type="EMBL" id="AP019737">
    <property type="protein sequence ID" value="BBL09644.1"/>
    <property type="molecule type" value="Genomic_DNA"/>
</dbReference>
<name>A0ACA8QXU5_9BACT</name>
<evidence type="ECO:0000313" key="2">
    <source>
        <dbReference type="Proteomes" id="UP000317465"/>
    </source>
</evidence>
<gene>
    <name evidence="1" type="primary">menA</name>
    <name evidence="1" type="ORF">A5CPYCFAH4_18680</name>
</gene>
<accession>A0ACA8QXU5</accession>
<proteinExistence type="predicted"/>
<keyword evidence="2" id="KW-1185">Reference proteome</keyword>
<organism evidence="1 2">
    <name type="scientific">Alistipes onderdonkii subsp. vulgaris</name>
    <dbReference type="NCBI Taxonomy" id="2585117"/>
    <lineage>
        <taxon>Bacteria</taxon>
        <taxon>Pseudomonadati</taxon>
        <taxon>Bacteroidota</taxon>
        <taxon>Bacteroidia</taxon>
        <taxon>Bacteroidales</taxon>
        <taxon>Rikenellaceae</taxon>
        <taxon>Alistipes</taxon>
    </lineage>
</organism>